<accession>A0A1G7XY24</accession>
<evidence type="ECO:0000313" key="4">
    <source>
        <dbReference type="Proteomes" id="UP000198779"/>
    </source>
</evidence>
<dbReference type="STRING" id="645274.SAMN04487901_1122"/>
<evidence type="ECO:0000256" key="1">
    <source>
        <dbReference type="SAM" id="MobiDB-lite"/>
    </source>
</evidence>
<dbReference type="RefSeq" id="WP_143010145.1">
    <property type="nucleotide sequence ID" value="NZ_FNCQ01000012.1"/>
</dbReference>
<feature type="signal peptide" evidence="2">
    <location>
        <begin position="1"/>
        <end position="21"/>
    </location>
</feature>
<dbReference type="EMBL" id="FNCQ01000012">
    <property type="protein sequence ID" value="SDG88993.1"/>
    <property type="molecule type" value="Genomic_DNA"/>
</dbReference>
<sequence length="1549" mass="161602">MKKNLFLMIVLLCAVVQGAWADGGWELVYRQTKTTSANWTALNAGSSTGYTIGTAGTTTYYYATGNLSFTNSTVGGSGLTIRGTVYLYIPSGKTVKCTGAKANNTGITGGGAGVELAAGNTLYLLGDGRLEATGGDGESGNSGDHGEDANFEYNKYCQPGSGGRGGDGGGGGGAGIGTRGGNGGAGGASGSAKRDKTEGENKGVAGSPGSNGDTAGSMGTLYVYQGWNLSVVAKGGGAGWFTTAKSKRGKNAAEDPYNQYAASGGGGGGTSGNGSAGSDIGTGGGGGGGGGGGAAGNSTWRDNVYNGFYRVGAGGGKGGGNYDGSYASDGESSELSNPYDAELKNGLVGTYTDSGWENGNGAAAGGSGGTCGAASKSGSAVTINVVLDDIFEGKGTESAPYIIGSIADWDVFALLVSNGISFNGLFVKLTSDISVSTMVGISETNSFQGTFLGDNKTLTFTKGSAESAFNEEYCAPFRYVKNAVIRNLRVTGDIYTARKFSAGLVARSYGETTFTDCHVTTAIHSSVGGEGTHGGFVALPEGNISFTGCVYTGRLLTSNGTNNCGGFVAWHNSKTFNFTHSLYAPDTTAPADGETTITAGCATFVRGGSPANGSTCYYTETMGTEQGSKVIVLASAPSNFGSMVQDYGTVKVYDNGLLVAGRYYVACDIAGTGTEGDPYTIGSTGDWNTLASYVGYGHTFSGQFVKLGGDISVETMVGTGDTNSFQGIFDGDNNTLTFNKGTEESPFAEDYCAPFRHVKNATIKNLHVAGTIYTSAKKAAGFVGESHGALTLTGCISSVNITSSIKGDGTHGGLVSTLSGENNTIIIEGCVFDGSFATTNGTNNCGGFIGWGVYNKPTIKNSLMKPGSVAAGMLNSTFARWYTGNKGIYEPTIDHCYYVSTDNLPTDQGTKAVYSARWSTGNLVQDYGMLKAYQNGILYGDIYYADADKASGGAGSGTEGDPYAIGSANEWNAFANYVSNGGSDFKGQFVKLTADISVSEMVGTSDHRFQGTFLGDGVHTLTFTKGSAQNAFDEPYCAPFRYTDGATIQNLKVAGDIYTAQKFAAGLIAQPGGPTTITNCHVSTVIHSSVSADGGDGTHGGFTAYPQGNVNFTGCVYTGRLFTTTGSTKCGGFVGWHNGKTYTFVNSLYAPDPNITAAANETAITTDCATFVRGGSAGTGCYYTETMGEAQGTQVYATIPENEICKAATICNTALYIMPVCTVSGIEESYSLNNNVEITPVVKYNETSLAFGTDYTATLDGQTVASFPVSPNKMGTYRLILNGAGDYAGSKSFYITLMPSSTEAVTMTDGDTYTIVQDCDVASATYRKTTDRVGKFHSWLVPFDYTIKAADLEKFTFYKINMIANSSDPSLEASDDIWVFVKRMSKDDVLRANMPYVYKPREAVTDYAFTTTTAVLKAKNTNVIAKTETMEDIYNFYATYGNTSATAQDPFYYVNIYGELSYGDAVTVGAFRWIIRVESKYGSKPAYARTLHFFDGEEEETTGIISIENGKLRIDNSSDAWYTIDGVKLDGKPHAKGVYIQNGRKVIIK</sequence>
<keyword evidence="2" id="KW-0732">Signal</keyword>
<gene>
    <name evidence="3" type="ORF">SAMN04487901_1122</name>
</gene>
<protein>
    <submittedName>
        <fullName evidence="3">Uncharacterized protein</fullName>
    </submittedName>
</protein>
<reference evidence="4" key="1">
    <citation type="submission" date="2016-10" db="EMBL/GenBank/DDBJ databases">
        <authorList>
            <person name="Varghese N."/>
            <person name="Submissions S."/>
        </authorList>
    </citation>
    <scope>NUCLEOTIDE SEQUENCE [LARGE SCALE GENOMIC DNA]</scope>
    <source>
        <strain evidence="4">BP1-148</strain>
    </source>
</reference>
<evidence type="ECO:0000313" key="3">
    <source>
        <dbReference type="EMBL" id="SDG88993.1"/>
    </source>
</evidence>
<feature type="compositionally biased region" description="Gly residues" evidence="1">
    <location>
        <begin position="160"/>
        <end position="189"/>
    </location>
</feature>
<feature type="compositionally biased region" description="Basic and acidic residues" evidence="1">
    <location>
        <begin position="192"/>
        <end position="201"/>
    </location>
</feature>
<feature type="region of interest" description="Disordered" evidence="1">
    <location>
        <begin position="134"/>
        <end position="215"/>
    </location>
</feature>
<feature type="chain" id="PRO_5011478126" evidence="2">
    <location>
        <begin position="22"/>
        <end position="1549"/>
    </location>
</feature>
<name>A0A1G7XY24_9BACT</name>
<keyword evidence="4" id="KW-1185">Reference proteome</keyword>
<organism evidence="3 4">
    <name type="scientific">Prevotella communis</name>
    <dbReference type="NCBI Taxonomy" id="2913614"/>
    <lineage>
        <taxon>Bacteria</taxon>
        <taxon>Pseudomonadati</taxon>
        <taxon>Bacteroidota</taxon>
        <taxon>Bacteroidia</taxon>
        <taxon>Bacteroidales</taxon>
        <taxon>Prevotellaceae</taxon>
        <taxon>Prevotella</taxon>
    </lineage>
</organism>
<proteinExistence type="predicted"/>
<dbReference type="Proteomes" id="UP000198779">
    <property type="component" value="Unassembled WGS sequence"/>
</dbReference>
<dbReference type="Gene3D" id="2.160.20.110">
    <property type="match status" value="3"/>
</dbReference>
<evidence type="ECO:0000256" key="2">
    <source>
        <dbReference type="SAM" id="SignalP"/>
    </source>
</evidence>